<keyword evidence="1" id="KW-1133">Transmembrane helix</keyword>
<proteinExistence type="predicted"/>
<dbReference type="Proteomes" id="UP000184420">
    <property type="component" value="Unassembled WGS sequence"/>
</dbReference>
<feature type="domain" description="Protein FecR C-terminal" evidence="3">
    <location>
        <begin position="313"/>
        <end position="377"/>
    </location>
</feature>
<name>A0A1M7K8F8_9BACT</name>
<gene>
    <name evidence="4" type="ORF">SAMN05444266_109198</name>
</gene>
<dbReference type="Pfam" id="PF16344">
    <property type="entry name" value="FecR_C"/>
    <property type="match status" value="1"/>
</dbReference>
<reference evidence="4 5" key="1">
    <citation type="submission" date="2016-11" db="EMBL/GenBank/DDBJ databases">
        <authorList>
            <person name="Jaros S."/>
            <person name="Januszkiewicz K."/>
            <person name="Wedrychowicz H."/>
        </authorList>
    </citation>
    <scope>NUCLEOTIDE SEQUENCE [LARGE SCALE GENOMIC DNA]</scope>
    <source>
        <strain evidence="4 5">DSM 27406</strain>
    </source>
</reference>
<evidence type="ECO:0000259" key="2">
    <source>
        <dbReference type="Pfam" id="PF04773"/>
    </source>
</evidence>
<organism evidence="4 5">
    <name type="scientific">Chitinophaga jiangningensis</name>
    <dbReference type="NCBI Taxonomy" id="1419482"/>
    <lineage>
        <taxon>Bacteria</taxon>
        <taxon>Pseudomonadati</taxon>
        <taxon>Bacteroidota</taxon>
        <taxon>Chitinophagia</taxon>
        <taxon>Chitinophagales</taxon>
        <taxon>Chitinophagaceae</taxon>
        <taxon>Chitinophaga</taxon>
    </lineage>
</organism>
<dbReference type="InterPro" id="IPR006860">
    <property type="entry name" value="FecR"/>
</dbReference>
<dbReference type="OrthoDB" id="646755at2"/>
<evidence type="ECO:0000259" key="3">
    <source>
        <dbReference type="Pfam" id="PF16344"/>
    </source>
</evidence>
<feature type="domain" description="FecR protein" evidence="2">
    <location>
        <begin position="173"/>
        <end position="268"/>
    </location>
</feature>
<sequence>MQIDDIIIRHLNSEPVTDAEWAFVEQWRQASPENGQLFMDLTSPATLKQELRLMKQFDAGTAWAAYVNSRRTASGRYRRMVVRWAAAAVIALLIAAGGYMWKDQPSLHNQSGTSQEDIPAGRPGAILTLANGSQVLLDTVQNGLIALQGGVKARMVNGKIVYEGNSDRLIYNTLTTPKGRQIAVGLPDGSIAWLNAASSIRFPTTFAGKQRQVNITGEVYFEVAQNSHRPFEVVVNDSVTIQVLGTSFNVNAYTNEPAIKTTLVNGSIKTAWAGHKYLQLHPGEQAQFIAGSITVKQLAAADMTNVLAWKNGYFDFGNVSLAEAMRQLERWYDIEVVYEQGVPNVELVGNMTRDVSLHDLMEGLEKLGLYTRLEGRKLLVLHQHP</sequence>
<protein>
    <submittedName>
        <fullName evidence="4">FecR family protein</fullName>
    </submittedName>
</protein>
<evidence type="ECO:0000313" key="4">
    <source>
        <dbReference type="EMBL" id="SHM61485.1"/>
    </source>
</evidence>
<keyword evidence="1" id="KW-0812">Transmembrane</keyword>
<dbReference type="PANTHER" id="PTHR30273">
    <property type="entry name" value="PERIPLASMIC SIGNAL SENSOR AND SIGMA FACTOR ACTIVATOR FECR-RELATED"/>
    <property type="match status" value="1"/>
</dbReference>
<dbReference type="Pfam" id="PF04773">
    <property type="entry name" value="FecR"/>
    <property type="match status" value="1"/>
</dbReference>
<keyword evidence="1" id="KW-0472">Membrane</keyword>
<dbReference type="Gene3D" id="2.60.120.1440">
    <property type="match status" value="1"/>
</dbReference>
<dbReference type="PIRSF" id="PIRSF018266">
    <property type="entry name" value="FecR"/>
    <property type="match status" value="1"/>
</dbReference>
<dbReference type="Gene3D" id="3.55.50.30">
    <property type="match status" value="1"/>
</dbReference>
<accession>A0A1M7K8F8</accession>
<evidence type="ECO:0000313" key="5">
    <source>
        <dbReference type="Proteomes" id="UP000184420"/>
    </source>
</evidence>
<dbReference type="STRING" id="1419482.SAMN05444266_109198"/>
<dbReference type="RefSeq" id="WP_073085682.1">
    <property type="nucleotide sequence ID" value="NZ_FRBL01000009.1"/>
</dbReference>
<evidence type="ECO:0000256" key="1">
    <source>
        <dbReference type="SAM" id="Phobius"/>
    </source>
</evidence>
<dbReference type="InterPro" id="IPR032508">
    <property type="entry name" value="FecR_C"/>
</dbReference>
<dbReference type="EMBL" id="FRBL01000009">
    <property type="protein sequence ID" value="SHM61485.1"/>
    <property type="molecule type" value="Genomic_DNA"/>
</dbReference>
<dbReference type="InterPro" id="IPR012373">
    <property type="entry name" value="Ferrdict_sens_TM"/>
</dbReference>
<dbReference type="PANTHER" id="PTHR30273:SF2">
    <property type="entry name" value="PROTEIN FECR"/>
    <property type="match status" value="1"/>
</dbReference>
<dbReference type="AlphaFoldDB" id="A0A1M7K8F8"/>
<keyword evidence="5" id="KW-1185">Reference proteome</keyword>
<dbReference type="GO" id="GO:0016989">
    <property type="term" value="F:sigma factor antagonist activity"/>
    <property type="evidence" value="ECO:0007669"/>
    <property type="project" value="TreeGrafter"/>
</dbReference>
<feature type="transmembrane region" description="Helical" evidence="1">
    <location>
        <begin position="80"/>
        <end position="101"/>
    </location>
</feature>